<sequence length="123" mass="13811">MVHIQFSPPVMAPCMHAVGEGVYLKPLDLVNLPLGYKTGRDDQDDDRFYCTRGRRRRPECKRAFSNGRRARWGNNQSKKGGVPSPRVQLLPFGYRAQLMLASGLGRKVYPTVPVIAIKPSQSL</sequence>
<name>A0AAN9MY54_CANGL</name>
<accession>A0AAN9MY54</accession>
<comment type="caution">
    <text evidence="1">The sequence shown here is derived from an EMBL/GenBank/DDBJ whole genome shotgun (WGS) entry which is preliminary data.</text>
</comment>
<evidence type="ECO:0000313" key="2">
    <source>
        <dbReference type="Proteomes" id="UP001367508"/>
    </source>
</evidence>
<dbReference type="AlphaFoldDB" id="A0AAN9MY54"/>
<reference evidence="1 2" key="1">
    <citation type="submission" date="2024-01" db="EMBL/GenBank/DDBJ databases">
        <title>The genomes of 5 underutilized Papilionoideae crops provide insights into root nodulation and disease resistanc.</title>
        <authorList>
            <person name="Jiang F."/>
        </authorList>
    </citation>
    <scope>NUCLEOTIDE SEQUENCE [LARGE SCALE GENOMIC DNA]</scope>
    <source>
        <strain evidence="1">LVBAO_FW01</strain>
        <tissue evidence="1">Leaves</tissue>
    </source>
</reference>
<dbReference type="EMBL" id="JAYMYQ010000001">
    <property type="protein sequence ID" value="KAK7360523.1"/>
    <property type="molecule type" value="Genomic_DNA"/>
</dbReference>
<evidence type="ECO:0000313" key="1">
    <source>
        <dbReference type="EMBL" id="KAK7360523.1"/>
    </source>
</evidence>
<keyword evidence="2" id="KW-1185">Reference proteome</keyword>
<gene>
    <name evidence="1" type="ORF">VNO77_02525</name>
</gene>
<protein>
    <submittedName>
        <fullName evidence="1">Uncharacterized protein</fullName>
    </submittedName>
</protein>
<organism evidence="1 2">
    <name type="scientific">Canavalia gladiata</name>
    <name type="common">Sword bean</name>
    <name type="synonym">Dolichos gladiatus</name>
    <dbReference type="NCBI Taxonomy" id="3824"/>
    <lineage>
        <taxon>Eukaryota</taxon>
        <taxon>Viridiplantae</taxon>
        <taxon>Streptophyta</taxon>
        <taxon>Embryophyta</taxon>
        <taxon>Tracheophyta</taxon>
        <taxon>Spermatophyta</taxon>
        <taxon>Magnoliopsida</taxon>
        <taxon>eudicotyledons</taxon>
        <taxon>Gunneridae</taxon>
        <taxon>Pentapetalae</taxon>
        <taxon>rosids</taxon>
        <taxon>fabids</taxon>
        <taxon>Fabales</taxon>
        <taxon>Fabaceae</taxon>
        <taxon>Papilionoideae</taxon>
        <taxon>50 kb inversion clade</taxon>
        <taxon>NPAAA clade</taxon>
        <taxon>indigoferoid/millettioid clade</taxon>
        <taxon>Phaseoleae</taxon>
        <taxon>Canavalia</taxon>
    </lineage>
</organism>
<dbReference type="Proteomes" id="UP001367508">
    <property type="component" value="Unassembled WGS sequence"/>
</dbReference>
<proteinExistence type="predicted"/>